<sequence length="201" mass="22615">MLLPALNKARDNAKSSQCLNHLRQLGTIAQLYTADNGDYFPYGALSGGHPRYHVVLYETMKMEKERSNLFFCPVDPGLTRDTITGLFNNSRVSYGYNSRYLSNAKTTQARQPSRTVLLADSAIDILSSASPGGYCRVNAWSNTNDAYPALRHNFRATLLRIDGHVDFLGPASRTYPEYYQVFLLGSRYTTPNQWTLNGEKE</sequence>
<accession>A0A645F6J7</accession>
<comment type="caution">
    <text evidence="1">The sequence shown here is derived from an EMBL/GenBank/DDBJ whole genome shotgun (WGS) entry which is preliminary data.</text>
</comment>
<name>A0A645F6J7_9ZZZZ</name>
<gene>
    <name evidence="1" type="ORF">SDC9_157184</name>
</gene>
<protein>
    <recommendedName>
        <fullName evidence="2">DUF1559 domain-containing protein</fullName>
    </recommendedName>
</protein>
<dbReference type="AlphaFoldDB" id="A0A645F6J7"/>
<reference evidence="1" key="1">
    <citation type="submission" date="2019-08" db="EMBL/GenBank/DDBJ databases">
        <authorList>
            <person name="Kucharzyk K."/>
            <person name="Murdoch R.W."/>
            <person name="Higgins S."/>
            <person name="Loffler F."/>
        </authorList>
    </citation>
    <scope>NUCLEOTIDE SEQUENCE</scope>
</reference>
<organism evidence="1">
    <name type="scientific">bioreactor metagenome</name>
    <dbReference type="NCBI Taxonomy" id="1076179"/>
    <lineage>
        <taxon>unclassified sequences</taxon>
        <taxon>metagenomes</taxon>
        <taxon>ecological metagenomes</taxon>
    </lineage>
</organism>
<dbReference type="EMBL" id="VSSQ01056018">
    <property type="protein sequence ID" value="MPN09891.1"/>
    <property type="molecule type" value="Genomic_DNA"/>
</dbReference>
<proteinExistence type="predicted"/>
<evidence type="ECO:0000313" key="1">
    <source>
        <dbReference type="EMBL" id="MPN09891.1"/>
    </source>
</evidence>
<evidence type="ECO:0008006" key="2">
    <source>
        <dbReference type="Google" id="ProtNLM"/>
    </source>
</evidence>